<proteinExistence type="predicted"/>
<organism evidence="2 3">
    <name type="scientific">Gregarina niphandrodes</name>
    <name type="common">Septate eugregarine</name>
    <dbReference type="NCBI Taxonomy" id="110365"/>
    <lineage>
        <taxon>Eukaryota</taxon>
        <taxon>Sar</taxon>
        <taxon>Alveolata</taxon>
        <taxon>Apicomplexa</taxon>
        <taxon>Conoidasida</taxon>
        <taxon>Gregarinasina</taxon>
        <taxon>Eugregarinorida</taxon>
        <taxon>Gregarinidae</taxon>
        <taxon>Gregarina</taxon>
    </lineage>
</organism>
<name>A0A023B9P7_GRENI</name>
<dbReference type="Proteomes" id="UP000019763">
    <property type="component" value="Unassembled WGS sequence"/>
</dbReference>
<evidence type="ECO:0000256" key="1">
    <source>
        <dbReference type="SAM" id="MobiDB-lite"/>
    </source>
</evidence>
<dbReference type="GeneID" id="22911746"/>
<sequence>MREQANEAVKVSLRKIHFPKTRVAHGSAHNYRYGVGLSGGGLYVMPRAVASRGSARSSAECTLSRLVIFTEEPCVLIESIEDLRWMFRTAYGPQKYEIYPNENAVGRKSRRRRTLPTYGTSGRRSGHKSRRKNTGGGRRRSAGSRRKNGDVELLSGEKCPRLQFGSAPFRWQWTPDLPDGTDIVDRFHQRAILFGFELGNGFSITNKLGENVGSLYKICPSQDGDTSTSGGDAAAEGSATKVACGYHLIFARAPPERKPARSAAETLAAEAREVARRLLDAAASGDAAAQGCAPQALMRSAELAAAAEEAARPRRKPLAATARTRISRGYCRVVKLMYVDSLLPAPWNINYAMRRRDEFEVLMTTQMPMMDCTSEQTVDAWLMKANEMFGNLGPSACQALWYISARCPKADLKAYFDLPQGDTTPIEEVVDRAIRKRYATSTWRSESTREMWSDSSAKTEMEGYDVHSEGIPPGAPYRCGACAVSPVDVIEAASRKDNLLGHPENQGRPASEE</sequence>
<feature type="region of interest" description="Disordered" evidence="1">
    <location>
        <begin position="102"/>
        <end position="150"/>
    </location>
</feature>
<reference evidence="2" key="1">
    <citation type="submission" date="2013-12" db="EMBL/GenBank/DDBJ databases">
        <authorList>
            <person name="Omoto C.K."/>
            <person name="Sibley D."/>
            <person name="Venepally P."/>
            <person name="Hadjithomas M."/>
            <person name="Karamycheva S."/>
            <person name="Brunk B."/>
            <person name="Roos D."/>
            <person name="Caler E."/>
            <person name="Lorenzi H."/>
        </authorList>
    </citation>
    <scope>NUCLEOTIDE SEQUENCE</scope>
</reference>
<accession>A0A023B9P7</accession>
<protein>
    <submittedName>
        <fullName evidence="2">Uncharacterized protein</fullName>
    </submittedName>
</protein>
<dbReference type="VEuPathDB" id="CryptoDB:GNI_047260"/>
<comment type="caution">
    <text evidence="2">The sequence shown here is derived from an EMBL/GenBank/DDBJ whole genome shotgun (WGS) entry which is preliminary data.</text>
</comment>
<keyword evidence="3" id="KW-1185">Reference proteome</keyword>
<dbReference type="AlphaFoldDB" id="A0A023B9P7"/>
<gene>
    <name evidence="2" type="ORF">GNI_047260</name>
</gene>
<dbReference type="EMBL" id="AFNH02000364">
    <property type="protein sequence ID" value="EZG74590.1"/>
    <property type="molecule type" value="Genomic_DNA"/>
</dbReference>
<evidence type="ECO:0000313" key="2">
    <source>
        <dbReference type="EMBL" id="EZG74590.1"/>
    </source>
</evidence>
<feature type="compositionally biased region" description="Basic residues" evidence="1">
    <location>
        <begin position="124"/>
        <end position="146"/>
    </location>
</feature>
<evidence type="ECO:0000313" key="3">
    <source>
        <dbReference type="Proteomes" id="UP000019763"/>
    </source>
</evidence>
<dbReference type="RefSeq" id="XP_011129624.1">
    <property type="nucleotide sequence ID" value="XM_011131322.1"/>
</dbReference>